<dbReference type="EMBL" id="MU001895">
    <property type="protein sequence ID" value="KAF2794312.1"/>
    <property type="molecule type" value="Genomic_DNA"/>
</dbReference>
<dbReference type="GO" id="GO:0006508">
    <property type="term" value="P:proteolysis"/>
    <property type="evidence" value="ECO:0007669"/>
    <property type="project" value="UniProtKB-KW"/>
</dbReference>
<keyword evidence="12" id="KW-1185">Reference proteome</keyword>
<keyword evidence="5 6" id="KW-0720">Serine protease</keyword>
<dbReference type="InterPro" id="IPR010259">
    <property type="entry name" value="S8pro/Inhibitor_I9"/>
</dbReference>
<dbReference type="InterPro" id="IPR023827">
    <property type="entry name" value="Peptidase_S8_Asp-AS"/>
</dbReference>
<gene>
    <name evidence="11" type="ORF">K505DRAFT_349378</name>
</gene>
<dbReference type="PANTHER" id="PTHR43806">
    <property type="entry name" value="PEPTIDASE S8"/>
    <property type="match status" value="1"/>
</dbReference>
<dbReference type="Proteomes" id="UP000799757">
    <property type="component" value="Unassembled WGS sequence"/>
</dbReference>
<dbReference type="OrthoDB" id="206201at2759"/>
<keyword evidence="4 6" id="KW-0378">Hydrolase</keyword>
<accession>A0A6A6XCZ7</accession>
<dbReference type="InterPro" id="IPR036852">
    <property type="entry name" value="Peptidase_S8/S53_dom_sf"/>
</dbReference>
<organism evidence="11 12">
    <name type="scientific">Melanomma pulvis-pyrius CBS 109.77</name>
    <dbReference type="NCBI Taxonomy" id="1314802"/>
    <lineage>
        <taxon>Eukaryota</taxon>
        <taxon>Fungi</taxon>
        <taxon>Dikarya</taxon>
        <taxon>Ascomycota</taxon>
        <taxon>Pezizomycotina</taxon>
        <taxon>Dothideomycetes</taxon>
        <taxon>Pleosporomycetidae</taxon>
        <taxon>Pleosporales</taxon>
        <taxon>Melanommataceae</taxon>
        <taxon>Melanomma</taxon>
    </lineage>
</organism>
<dbReference type="Pfam" id="PF05922">
    <property type="entry name" value="Inhibitor_I9"/>
    <property type="match status" value="1"/>
</dbReference>
<feature type="active site" description="Charge relay system" evidence="6">
    <location>
        <position position="154"/>
    </location>
</feature>
<dbReference type="PROSITE" id="PS00136">
    <property type="entry name" value="SUBTILASE_ASP"/>
    <property type="match status" value="1"/>
</dbReference>
<dbReference type="SUPFAM" id="SSF54897">
    <property type="entry name" value="Protease propeptides/inhibitors"/>
    <property type="match status" value="1"/>
</dbReference>
<evidence type="ECO:0000256" key="5">
    <source>
        <dbReference type="ARBA" id="ARBA00022825"/>
    </source>
</evidence>
<feature type="active site" description="Charge relay system" evidence="6">
    <location>
        <position position="186"/>
    </location>
</feature>
<dbReference type="PRINTS" id="PR00723">
    <property type="entry name" value="SUBTILISIN"/>
</dbReference>
<dbReference type="Pfam" id="PF00082">
    <property type="entry name" value="Peptidase_S8"/>
    <property type="match status" value="1"/>
</dbReference>
<evidence type="ECO:0000256" key="3">
    <source>
        <dbReference type="ARBA" id="ARBA00022729"/>
    </source>
</evidence>
<feature type="domain" description="Inhibitor I9" evidence="10">
    <location>
        <begin position="28"/>
        <end position="102"/>
    </location>
</feature>
<evidence type="ECO:0000256" key="2">
    <source>
        <dbReference type="ARBA" id="ARBA00022670"/>
    </source>
</evidence>
<dbReference type="AlphaFoldDB" id="A0A6A6XCZ7"/>
<dbReference type="PROSITE" id="PS00137">
    <property type="entry name" value="SUBTILASE_HIS"/>
    <property type="match status" value="1"/>
</dbReference>
<dbReference type="InterPro" id="IPR023828">
    <property type="entry name" value="Peptidase_S8_Ser-AS"/>
</dbReference>
<feature type="active site" description="Charge relay system" evidence="6">
    <location>
        <position position="344"/>
    </location>
</feature>
<dbReference type="FunFam" id="3.40.50.200:FF:000007">
    <property type="entry name" value="Subtilisin-like serine protease"/>
    <property type="match status" value="1"/>
</dbReference>
<reference evidence="11" key="1">
    <citation type="journal article" date="2020" name="Stud. Mycol.">
        <title>101 Dothideomycetes genomes: a test case for predicting lifestyles and emergence of pathogens.</title>
        <authorList>
            <person name="Haridas S."/>
            <person name="Albert R."/>
            <person name="Binder M."/>
            <person name="Bloem J."/>
            <person name="Labutti K."/>
            <person name="Salamov A."/>
            <person name="Andreopoulos B."/>
            <person name="Baker S."/>
            <person name="Barry K."/>
            <person name="Bills G."/>
            <person name="Bluhm B."/>
            <person name="Cannon C."/>
            <person name="Castanera R."/>
            <person name="Culley D."/>
            <person name="Daum C."/>
            <person name="Ezra D."/>
            <person name="Gonzalez J."/>
            <person name="Henrissat B."/>
            <person name="Kuo A."/>
            <person name="Liang C."/>
            <person name="Lipzen A."/>
            <person name="Lutzoni F."/>
            <person name="Magnuson J."/>
            <person name="Mondo S."/>
            <person name="Nolan M."/>
            <person name="Ohm R."/>
            <person name="Pangilinan J."/>
            <person name="Park H.-J."/>
            <person name="Ramirez L."/>
            <person name="Alfaro M."/>
            <person name="Sun H."/>
            <person name="Tritt A."/>
            <person name="Yoshinaga Y."/>
            <person name="Zwiers L.-H."/>
            <person name="Turgeon B."/>
            <person name="Goodwin S."/>
            <person name="Spatafora J."/>
            <person name="Crous P."/>
            <person name="Grigoriev I."/>
        </authorList>
    </citation>
    <scope>NUCLEOTIDE SEQUENCE</scope>
    <source>
        <strain evidence="11">CBS 109.77</strain>
    </source>
</reference>
<evidence type="ECO:0000256" key="1">
    <source>
        <dbReference type="ARBA" id="ARBA00011073"/>
    </source>
</evidence>
<dbReference type="InterPro" id="IPR000209">
    <property type="entry name" value="Peptidase_S8/S53_dom"/>
</dbReference>
<keyword evidence="3 8" id="KW-0732">Signal</keyword>
<evidence type="ECO:0000256" key="8">
    <source>
        <dbReference type="SAM" id="SignalP"/>
    </source>
</evidence>
<evidence type="ECO:0000259" key="9">
    <source>
        <dbReference type="Pfam" id="PF00082"/>
    </source>
</evidence>
<evidence type="ECO:0000256" key="4">
    <source>
        <dbReference type="ARBA" id="ARBA00022801"/>
    </source>
</evidence>
<dbReference type="InterPro" id="IPR022398">
    <property type="entry name" value="Peptidase_S8_His-AS"/>
</dbReference>
<dbReference type="CDD" id="cd04077">
    <property type="entry name" value="Peptidases_S8_PCSK9_ProteinaseK_like"/>
    <property type="match status" value="1"/>
</dbReference>
<dbReference type="InterPro" id="IPR015500">
    <property type="entry name" value="Peptidase_S8_subtilisin-rel"/>
</dbReference>
<feature type="signal peptide" evidence="8">
    <location>
        <begin position="1"/>
        <end position="19"/>
    </location>
</feature>
<comment type="similarity">
    <text evidence="1 6 7">Belongs to the peptidase S8 family.</text>
</comment>
<dbReference type="PROSITE" id="PS51892">
    <property type="entry name" value="SUBTILASE"/>
    <property type="match status" value="1"/>
</dbReference>
<dbReference type="PANTHER" id="PTHR43806:SF58">
    <property type="entry name" value="ALKALINE PROTEASE 1-RELATED"/>
    <property type="match status" value="1"/>
</dbReference>
<evidence type="ECO:0000313" key="11">
    <source>
        <dbReference type="EMBL" id="KAF2794312.1"/>
    </source>
</evidence>
<dbReference type="PROSITE" id="PS00138">
    <property type="entry name" value="SUBTILASE_SER"/>
    <property type="match status" value="1"/>
</dbReference>
<dbReference type="GO" id="GO:0004252">
    <property type="term" value="F:serine-type endopeptidase activity"/>
    <property type="evidence" value="ECO:0007669"/>
    <property type="project" value="UniProtKB-UniRule"/>
</dbReference>
<evidence type="ECO:0000256" key="6">
    <source>
        <dbReference type="PROSITE-ProRule" id="PRU01240"/>
    </source>
</evidence>
<name>A0A6A6XCZ7_9PLEO</name>
<protein>
    <submittedName>
        <fullName evidence="11">Subtilisin-like proteinase Mp1</fullName>
    </submittedName>
</protein>
<evidence type="ECO:0000256" key="7">
    <source>
        <dbReference type="RuleBase" id="RU003355"/>
    </source>
</evidence>
<dbReference type="SUPFAM" id="SSF52743">
    <property type="entry name" value="Subtilisin-like"/>
    <property type="match status" value="1"/>
</dbReference>
<keyword evidence="2 6" id="KW-0645">Protease</keyword>
<evidence type="ECO:0000259" key="10">
    <source>
        <dbReference type="Pfam" id="PF05922"/>
    </source>
</evidence>
<sequence>MATLQHALLFLASISPVISVPAENAPSKYIISLKSDATTDIESHLSWVTDVHRRSLSRRDTAGVERTFSIGSNFNAYTGEFDSETIAQIKENLNVAFVEVDVEQLVTTALVTQTDAPWGIASLSTPSLPNGNILGQKYVYDESAGGGTWAYVLDTGIFVNNTEFEGRAIKGYNAWPEDTFDDKYGHGSHVAGTIGSKTYGVAKKTTIVDVKVVRGTDGYSTIAKVLEGLDWIVKNITNTPGRAEKSVVSVSLAYAKSDVLNAGFEAAYAAGVLSVVGAANDNEDASTKSPASEPSVITVGAVDWQKTRAEWSNFGPLVDIFAPGVEIVSLWNKDDFPTTLSGTSMSTPHVSGLVLYLRGKESLLTPDDARDRLLALAQKGVVVNEGVGSPNFLAYHGAGA</sequence>
<dbReference type="InterPro" id="IPR050131">
    <property type="entry name" value="Peptidase_S8_subtilisin-like"/>
</dbReference>
<evidence type="ECO:0000313" key="12">
    <source>
        <dbReference type="Proteomes" id="UP000799757"/>
    </source>
</evidence>
<dbReference type="GO" id="GO:0005576">
    <property type="term" value="C:extracellular region"/>
    <property type="evidence" value="ECO:0007669"/>
    <property type="project" value="UniProtKB-ARBA"/>
</dbReference>
<dbReference type="Gene3D" id="3.40.50.200">
    <property type="entry name" value="Peptidase S8/S53 domain"/>
    <property type="match status" value="1"/>
</dbReference>
<proteinExistence type="inferred from homology"/>
<feature type="chain" id="PRO_5025507887" evidence="8">
    <location>
        <begin position="20"/>
        <end position="400"/>
    </location>
</feature>
<feature type="domain" description="Peptidase S8/S53" evidence="9">
    <location>
        <begin position="152"/>
        <end position="380"/>
    </location>
</feature>
<dbReference type="InterPro" id="IPR034193">
    <property type="entry name" value="PCSK9_ProteinaseK-like"/>
</dbReference>